<evidence type="ECO:0000256" key="2">
    <source>
        <dbReference type="SAM" id="SignalP"/>
    </source>
</evidence>
<dbReference type="InterPro" id="IPR041033">
    <property type="entry name" value="SpaA_PFL_dom_1"/>
</dbReference>
<evidence type="ECO:0000256" key="1">
    <source>
        <dbReference type="SAM" id="MobiDB-lite"/>
    </source>
</evidence>
<dbReference type="Gene3D" id="2.60.40.1140">
    <property type="entry name" value="Collagen-binding surface protein Cna, B-type domain"/>
    <property type="match status" value="1"/>
</dbReference>
<feature type="chain" id="PRO_5044296487" description="PA14 domain-containing protein" evidence="2">
    <location>
        <begin position="22"/>
        <end position="1883"/>
    </location>
</feature>
<feature type="domain" description="PA14" evidence="3">
    <location>
        <begin position="489"/>
        <end position="691"/>
    </location>
</feature>
<dbReference type="Proteomes" id="UP001286174">
    <property type="component" value="Unassembled WGS sequence"/>
</dbReference>
<dbReference type="RefSeq" id="WP_370596409.1">
    <property type="nucleotide sequence ID" value="NZ_JALBUR010000025.1"/>
</dbReference>
<evidence type="ECO:0000259" key="3">
    <source>
        <dbReference type="PROSITE" id="PS51820"/>
    </source>
</evidence>
<dbReference type="EMBL" id="JALBUR010000025">
    <property type="protein sequence ID" value="MDX8420200.1"/>
    <property type="molecule type" value="Genomic_DNA"/>
</dbReference>
<evidence type="ECO:0000313" key="4">
    <source>
        <dbReference type="EMBL" id="MDX8420200.1"/>
    </source>
</evidence>
<dbReference type="Gene3D" id="2.60.40.10">
    <property type="entry name" value="Immunoglobulins"/>
    <property type="match status" value="2"/>
</dbReference>
<reference evidence="4 5" key="1">
    <citation type="submission" date="2022-03" db="EMBL/GenBank/DDBJ databases">
        <title>Novel taxa within the pig intestine.</title>
        <authorList>
            <person name="Wylensek D."/>
            <person name="Bishof K."/>
            <person name="Afrizal A."/>
            <person name="Clavel T."/>
        </authorList>
    </citation>
    <scope>NUCLEOTIDE SEQUENCE [LARGE SCALE GENOMIC DNA]</scope>
    <source>
        <strain evidence="4 5">CLA-KB-P133</strain>
    </source>
</reference>
<sequence length="1883" mass="207150">MKISKWMKGFLSFLLSFTVMFTTMIQQNAVLADEGSIDPAEVIDEEMPASSPEAEPTAEAEATPAASEPVATPVALETAEPTVQPDETPAVQEADVQTESTPAEAPQAATAQPAETQEEAYVSPTSFDAETDNIKVHAETAEGAFNEPVTLVVNVLEEDTEDYKKVQETMDQNGSSQDGMLALDIRFENSSNQEVEPNGQVSISVVIKDAANEDIDQSSLQVTHLKEEDDGTLTLEKVADNDQNTDGYIRTADNNVEADFTADSFSVYAVSYARNEDAATNNIYFTDTYGTEIADAVSLTSNFSGIDLSTYKTIDGYQNPKVFVGSYNGTRINSTLTYYNYWQDAYWAYITYGGYRAYDLDDRDVYVVYEKTPSFTTLSTVNTVDSEKLGFYIEMVNMVPYWHYSDYGPYKPNGTLTQGLYGRLLDSNGYPYFAGSSISLSSPFASSTKANHLFYQDYYNSTGYFYYNSADTFASLQSNGNFLVSNQLGSPSGDSDFFYKRGNFLPYNSLNLNRVINHNLYDDQGNALSIGAPRYNENLYAVNESVDFGFGMHASAEFYQPVNGQVNGGDDMVYEFTGDDDMLVYIDGVLVLDLGGNHDAQSGKINFRTGTVTFTNISNKTKKDSGSSTTIKNQYELAGQLGSTTWSGDTFAAGTSHKIDIFYMERGGGASNLKMKVNIPPVPAGSVTVSKKVEGLDATQAANETYKMQLMIDGRIAANRAYTLTDKPNTTLSTDGNGQFDLKAGQTAVFSGVGHGSTVKVNEIVDANTIYNVSYQRYDSNNNKITDNKDTITVPSAGHVAVTVTNNATQHTKDLTITKQFLMNGQDVSGSINMDAFQNAAFTLQESKDNGGTWKDLYTISYSSFQNGSYTFRQLDPRSQYRVIENLTDTTNGSNAAYSYTGTVSSVNNTKGDTTSPVISLEDGNATIAFANNYGTQTYPLTIKKSFDGIESLPSSFQITIEGSNEVFTVENNPGSGTAEDPYVWYTNAAYNSTLTITESGYETDNYQIADGTETQKKIKIGSGSNVVEFTNHYVPKSFEFTLVKKFVGITKDEIPQNFQIEGNGKTYVLKDSTPSDNGLTYTWTDYANYGVDLSFEESNANVTGYSLTASSNGTAAIHMQASGNTAEITNTYTPQTYNVTVTKVFEGLDSDADRSNFEMQASVDGVTTAKKISDAIGGDGTANNPFTWTFEAPYKKTVTVSEANYQIKGFTRTNNDATTKSIPVIASNESNRVSFTNVYQKNTGEDVNELPTLNILKKDNKGKALAQAKFTLYGPDGKKVWHDVTDTEGKVTVDFSKYTFSANKTSYQFTLKETEAPTGYTASDETYTFTVNLKDGDPQIKYDSANNLFQKIYHWIVGNQSSASYDAATSTLTVVNTINQYKYKIVKTFSGVADLPDTFAITDQNGKKYTAKKDVTKNSKTYTWTGTADYGTEFTLTESGMEVYGYDLNNTVNSKSNSKSGASGTLKVTSEEKDNVITFSNIYTAQTRKVTVTKQFNGLSAEEIPAGFAIKGLDEDLTLNSEGVTKLDDFTYQWTKNVTFGTELKLTETGYDVSGYQVSAAINGYPGTGIELTAGDDNKVAFVNTYEKKYSEEDDVTKPVFTIHKIDQDGKLLAGATFTLRDSNNKVVWSGTSDGKDDLTVNFNKFDFGKDANARFSFTLHEDAPTGYTGAGDWTIEVSEDDGVVSLRKESDEDFFHRIYNWLIRNKSDQNFDKDSKVLTVTNPVNSYYFTVTKSFTGIEALPEDFQITDSLGHVYKIGDAKVVDGAYTWTGKADYGTEVTFTEENYEVTGFDVTAKANDVERDSAALRIGTDKEKNVVAFSNEYKLNSYHYTVTKTFSGMLRLSRNDHSQIRLIVTDLLFIMSPVRKEKTSESFVILRIIL</sequence>
<dbReference type="InterPro" id="IPR013783">
    <property type="entry name" value="Ig-like_fold"/>
</dbReference>
<dbReference type="Pfam" id="PF17802">
    <property type="entry name" value="SpaA"/>
    <property type="match status" value="2"/>
</dbReference>
<protein>
    <recommendedName>
        <fullName evidence="3">PA14 domain-containing protein</fullName>
    </recommendedName>
</protein>
<gene>
    <name evidence="4" type="ORF">MOZ60_08850</name>
</gene>
<comment type="caution">
    <text evidence="4">The sequence shown here is derived from an EMBL/GenBank/DDBJ whole genome shotgun (WGS) entry which is preliminary data.</text>
</comment>
<dbReference type="PROSITE" id="PS51820">
    <property type="entry name" value="PA14"/>
    <property type="match status" value="1"/>
</dbReference>
<feature type="non-terminal residue" evidence="4">
    <location>
        <position position="1883"/>
    </location>
</feature>
<organism evidence="4 5">
    <name type="scientific">Grylomicrobium aquisgranensis</name>
    <dbReference type="NCBI Taxonomy" id="2926318"/>
    <lineage>
        <taxon>Bacteria</taxon>
        <taxon>Bacillati</taxon>
        <taxon>Bacillota</taxon>
        <taxon>Erysipelotrichia</taxon>
        <taxon>Erysipelotrichales</taxon>
        <taxon>Erysipelotrichaceae</taxon>
        <taxon>Grylomicrobium</taxon>
    </lineage>
</organism>
<dbReference type="InterPro" id="IPR055382">
    <property type="entry name" value="DUF7601"/>
</dbReference>
<evidence type="ECO:0000313" key="5">
    <source>
        <dbReference type="Proteomes" id="UP001286174"/>
    </source>
</evidence>
<feature type="compositionally biased region" description="Low complexity" evidence="1">
    <location>
        <begin position="48"/>
        <end position="75"/>
    </location>
</feature>
<keyword evidence="2" id="KW-0732">Signal</keyword>
<name>A0AB35U3Y1_9FIRM</name>
<dbReference type="InterPro" id="IPR037524">
    <property type="entry name" value="PA14/GLEYA"/>
</dbReference>
<keyword evidence="5" id="KW-1185">Reference proteome</keyword>
<dbReference type="Pfam" id="PF24547">
    <property type="entry name" value="DUF7601"/>
    <property type="match status" value="1"/>
</dbReference>
<feature type="compositionally biased region" description="Low complexity" evidence="1">
    <location>
        <begin position="101"/>
        <end position="115"/>
    </location>
</feature>
<feature type="region of interest" description="Disordered" evidence="1">
    <location>
        <begin position="46"/>
        <end position="125"/>
    </location>
</feature>
<feature type="signal peptide" evidence="2">
    <location>
        <begin position="1"/>
        <end position="21"/>
    </location>
</feature>
<proteinExistence type="predicted"/>
<accession>A0AB35U3Y1</accession>